<comment type="caution">
    <text evidence="6">The sequence shown here is derived from an EMBL/GenBank/DDBJ whole genome shotgun (WGS) entry which is preliminary data.</text>
</comment>
<dbReference type="Gene3D" id="3.40.50.300">
    <property type="entry name" value="P-loop containing nucleotide triphosphate hydrolases"/>
    <property type="match status" value="1"/>
</dbReference>
<dbReference type="PANTHER" id="PTHR22683">
    <property type="entry name" value="SPORULATION PROTEIN RELATED"/>
    <property type="match status" value="1"/>
</dbReference>
<dbReference type="InterPro" id="IPR002543">
    <property type="entry name" value="FtsK_dom"/>
</dbReference>
<dbReference type="PANTHER" id="PTHR22683:SF41">
    <property type="entry name" value="DNA TRANSLOCASE FTSK"/>
    <property type="match status" value="1"/>
</dbReference>
<dbReference type="Pfam" id="PF01580">
    <property type="entry name" value="FtsK_SpoIIIE"/>
    <property type="match status" value="1"/>
</dbReference>
<keyword evidence="4" id="KW-0812">Transmembrane</keyword>
<keyword evidence="1 3" id="KW-0547">Nucleotide-binding</keyword>
<keyword evidence="2 3" id="KW-0067">ATP-binding</keyword>
<feature type="domain" description="FtsK" evidence="5">
    <location>
        <begin position="222"/>
        <end position="408"/>
    </location>
</feature>
<dbReference type="SUPFAM" id="SSF52540">
    <property type="entry name" value="P-loop containing nucleoside triphosphate hydrolases"/>
    <property type="match status" value="1"/>
</dbReference>
<dbReference type="SMART" id="SM00382">
    <property type="entry name" value="AAA"/>
    <property type="match status" value="1"/>
</dbReference>
<evidence type="ECO:0000313" key="6">
    <source>
        <dbReference type="EMBL" id="MDO7019373.1"/>
    </source>
</evidence>
<dbReference type="RefSeq" id="WP_304384891.1">
    <property type="nucleotide sequence ID" value="NZ_JAUPBL010000022.1"/>
</dbReference>
<dbReference type="InterPro" id="IPR003593">
    <property type="entry name" value="AAA+_ATPase"/>
</dbReference>
<reference evidence="6" key="1">
    <citation type="submission" date="2023-07" db="EMBL/GenBank/DDBJ databases">
        <title>Mucosal microbiota of week-old chicken and adult hens.</title>
        <authorList>
            <person name="Volf J."/>
            <person name="Karasova D."/>
            <person name="Crhanova M."/>
            <person name="Faldynova M."/>
            <person name="Prikrylova H."/>
            <person name="Zeman M."/>
            <person name="Babak V."/>
            <person name="Rajova J."/>
            <person name="Rychlik I."/>
        </authorList>
    </citation>
    <scope>NUCLEOTIDE SEQUENCE</scope>
    <source>
        <strain evidence="6">ET902</strain>
    </source>
</reference>
<feature type="transmembrane region" description="Helical" evidence="4">
    <location>
        <begin position="12"/>
        <end position="35"/>
    </location>
</feature>
<dbReference type="InterPro" id="IPR027417">
    <property type="entry name" value="P-loop_NTPase"/>
</dbReference>
<gene>
    <name evidence="6" type="ORF">Q5M86_01145</name>
</gene>
<evidence type="ECO:0000259" key="5">
    <source>
        <dbReference type="PROSITE" id="PS50901"/>
    </source>
</evidence>
<sequence length="459" mass="52626">MIIGTIMCFNALLQCLIVLIEYSFKAIAFIFGLIYKFVKYIQNNKKERINKNYNNFVYAYKTTPKDDYKNMYTADKTINNIIEDNTIKEETKKTYNYPSLDLLNESKETVYNNYIDIEEIENILKELKINIVSKEVKESRISINYIFKYDNSIIKSYTLSTLENSLKCAFGDNIRLNKYYAPKTLAIEYIKTDESRYFGLKEVINDDNNFELPLYLGINTDNEKTAIDLAKAPHMLIAGETGSGKSVCLASIITSLIYRKTDEELELMLIDKKNELSIFNELPHLIYNSLNNDDDIISALRSLEGELRDRNNKITKKGARNIQEYNKKARNKLPYIVLIIDELQDLFNKDIKKEAEKILNTIASLGRSAGIHIIAATQRPSAKVITGELKANLPTKIALSVANNTDSRVIIDQSGAEDLIGNGDALLKRKESVKLEHIQIPNITTEEIERVINYINSWR</sequence>
<evidence type="ECO:0000256" key="3">
    <source>
        <dbReference type="PROSITE-ProRule" id="PRU00289"/>
    </source>
</evidence>
<feature type="binding site" evidence="3">
    <location>
        <begin position="239"/>
        <end position="246"/>
    </location>
    <ligand>
        <name>ATP</name>
        <dbReference type="ChEBI" id="CHEBI:30616"/>
    </ligand>
</feature>
<evidence type="ECO:0000256" key="1">
    <source>
        <dbReference type="ARBA" id="ARBA00022741"/>
    </source>
</evidence>
<dbReference type="Proteomes" id="UP001175147">
    <property type="component" value="Unassembled WGS sequence"/>
</dbReference>
<dbReference type="PROSITE" id="PS50901">
    <property type="entry name" value="FTSK"/>
    <property type="match status" value="1"/>
</dbReference>
<accession>A0ABT8YU54</accession>
<dbReference type="InterPro" id="IPR050206">
    <property type="entry name" value="FtsK/SpoIIIE/SftA"/>
</dbReference>
<keyword evidence="4" id="KW-1133">Transmembrane helix</keyword>
<keyword evidence="4" id="KW-0472">Membrane</keyword>
<evidence type="ECO:0000313" key="7">
    <source>
        <dbReference type="Proteomes" id="UP001175147"/>
    </source>
</evidence>
<keyword evidence="7" id="KW-1185">Reference proteome</keyword>
<protein>
    <submittedName>
        <fullName evidence="6">FtsK/SpoIIIE domain-containing protein</fullName>
    </submittedName>
</protein>
<proteinExistence type="predicted"/>
<organism evidence="6 7">
    <name type="scientific">Brachyspira innocens</name>
    <dbReference type="NCBI Taxonomy" id="13264"/>
    <lineage>
        <taxon>Bacteria</taxon>
        <taxon>Pseudomonadati</taxon>
        <taxon>Spirochaetota</taxon>
        <taxon>Spirochaetia</taxon>
        <taxon>Brachyspirales</taxon>
        <taxon>Brachyspiraceae</taxon>
        <taxon>Brachyspira</taxon>
    </lineage>
</organism>
<dbReference type="EMBL" id="JAUPBM010000007">
    <property type="protein sequence ID" value="MDO7019373.1"/>
    <property type="molecule type" value="Genomic_DNA"/>
</dbReference>
<evidence type="ECO:0000256" key="2">
    <source>
        <dbReference type="ARBA" id="ARBA00022840"/>
    </source>
</evidence>
<evidence type="ECO:0000256" key="4">
    <source>
        <dbReference type="SAM" id="Phobius"/>
    </source>
</evidence>
<name>A0ABT8YU54_9SPIR</name>